<dbReference type="RefSeq" id="WP_147079970.1">
    <property type="nucleotide sequence ID" value="NZ_BJZT01000032.1"/>
</dbReference>
<accession>A0A512IS88</accession>
<keyword evidence="2" id="KW-1185">Reference proteome</keyword>
<dbReference type="EMBL" id="BJZT01000032">
    <property type="protein sequence ID" value="GEP00570.1"/>
    <property type="molecule type" value="Genomic_DNA"/>
</dbReference>
<evidence type="ECO:0000313" key="2">
    <source>
        <dbReference type="Proteomes" id="UP000321258"/>
    </source>
</evidence>
<organism evidence="1 2">
    <name type="scientific">Methylobacterium haplocladii</name>
    <dbReference type="NCBI Taxonomy" id="1176176"/>
    <lineage>
        <taxon>Bacteria</taxon>
        <taxon>Pseudomonadati</taxon>
        <taxon>Pseudomonadota</taxon>
        <taxon>Alphaproteobacteria</taxon>
        <taxon>Hyphomicrobiales</taxon>
        <taxon>Methylobacteriaceae</taxon>
        <taxon>Methylobacterium</taxon>
    </lineage>
</organism>
<sequence>MADLLDDATALRLVADGRKIPRSKFTCLVKRGLIRLRGHGAKTRPVLTGSGEAALRTVRRAARRARPDAHAHHP</sequence>
<gene>
    <name evidence="1" type="ORF">MHA02_29570</name>
</gene>
<proteinExistence type="predicted"/>
<protein>
    <submittedName>
        <fullName evidence="1">Uncharacterized protein</fullName>
    </submittedName>
</protein>
<name>A0A512IS88_9HYPH</name>
<comment type="caution">
    <text evidence="1">The sequence shown here is derived from an EMBL/GenBank/DDBJ whole genome shotgun (WGS) entry which is preliminary data.</text>
</comment>
<evidence type="ECO:0000313" key="1">
    <source>
        <dbReference type="EMBL" id="GEP00570.1"/>
    </source>
</evidence>
<dbReference type="Proteomes" id="UP000321258">
    <property type="component" value="Unassembled WGS sequence"/>
</dbReference>
<dbReference type="AlphaFoldDB" id="A0A512IS88"/>
<reference evidence="1 2" key="1">
    <citation type="submission" date="2019-07" db="EMBL/GenBank/DDBJ databases">
        <title>Whole genome shotgun sequence of Methylobacterium haplocladii NBRC 107714.</title>
        <authorList>
            <person name="Hosoyama A."/>
            <person name="Uohara A."/>
            <person name="Ohji S."/>
            <person name="Ichikawa N."/>
        </authorList>
    </citation>
    <scope>NUCLEOTIDE SEQUENCE [LARGE SCALE GENOMIC DNA]</scope>
    <source>
        <strain evidence="1 2">NBRC 107714</strain>
    </source>
</reference>